<organism evidence="2">
    <name type="scientific">Arundo donax</name>
    <name type="common">Giant reed</name>
    <name type="synonym">Donax arundinaceus</name>
    <dbReference type="NCBI Taxonomy" id="35708"/>
    <lineage>
        <taxon>Eukaryota</taxon>
        <taxon>Viridiplantae</taxon>
        <taxon>Streptophyta</taxon>
        <taxon>Embryophyta</taxon>
        <taxon>Tracheophyta</taxon>
        <taxon>Spermatophyta</taxon>
        <taxon>Magnoliopsida</taxon>
        <taxon>Liliopsida</taxon>
        <taxon>Poales</taxon>
        <taxon>Poaceae</taxon>
        <taxon>PACMAD clade</taxon>
        <taxon>Arundinoideae</taxon>
        <taxon>Arundineae</taxon>
        <taxon>Arundo</taxon>
    </lineage>
</organism>
<dbReference type="EMBL" id="GBRH01163113">
    <property type="protein sequence ID" value="JAE34783.1"/>
    <property type="molecule type" value="Transcribed_RNA"/>
</dbReference>
<reference evidence="2" key="2">
    <citation type="journal article" date="2015" name="Data Brief">
        <title>Shoot transcriptome of the giant reed, Arundo donax.</title>
        <authorList>
            <person name="Barrero R.A."/>
            <person name="Guerrero F.D."/>
            <person name="Moolhuijzen P."/>
            <person name="Goolsby J.A."/>
            <person name="Tidwell J."/>
            <person name="Bellgard S.E."/>
            <person name="Bellgard M.I."/>
        </authorList>
    </citation>
    <scope>NUCLEOTIDE SEQUENCE</scope>
    <source>
        <tissue evidence="2">Shoot tissue taken approximately 20 cm above the soil surface</tissue>
    </source>
</reference>
<evidence type="ECO:0000256" key="1">
    <source>
        <dbReference type="SAM" id="Phobius"/>
    </source>
</evidence>
<protein>
    <submittedName>
        <fullName evidence="2">Uncharacterized protein</fullName>
    </submittedName>
</protein>
<sequence>MRGWIMLAPLEWCSLYLFFWYCVVLFFSFLFSSLFWEPSAPLWNSFYSCSPAGPRKKRVIYFALII</sequence>
<evidence type="ECO:0000313" key="2">
    <source>
        <dbReference type="EMBL" id="JAE34783.1"/>
    </source>
</evidence>
<accession>A0A0A9HPE2</accession>
<keyword evidence="1" id="KW-1133">Transmembrane helix</keyword>
<keyword evidence="1" id="KW-0472">Membrane</keyword>
<feature type="transmembrane region" description="Helical" evidence="1">
    <location>
        <begin position="12"/>
        <end position="36"/>
    </location>
</feature>
<keyword evidence="1" id="KW-0812">Transmembrane</keyword>
<reference evidence="2" key="1">
    <citation type="submission" date="2014-09" db="EMBL/GenBank/DDBJ databases">
        <authorList>
            <person name="Magalhaes I.L.F."/>
            <person name="Oliveira U."/>
            <person name="Santos F.R."/>
            <person name="Vidigal T.H.D.A."/>
            <person name="Brescovit A.D."/>
            <person name="Santos A.J."/>
        </authorList>
    </citation>
    <scope>NUCLEOTIDE SEQUENCE</scope>
    <source>
        <tissue evidence="2">Shoot tissue taken approximately 20 cm above the soil surface</tissue>
    </source>
</reference>
<dbReference type="AlphaFoldDB" id="A0A0A9HPE2"/>
<proteinExistence type="predicted"/>
<name>A0A0A9HPE2_ARUDO</name>